<dbReference type="AlphaFoldDB" id="A0A0M0JGS6"/>
<evidence type="ECO:0000256" key="1">
    <source>
        <dbReference type="SAM" id="Phobius"/>
    </source>
</evidence>
<keyword evidence="1" id="KW-0472">Membrane</keyword>
<proteinExistence type="predicted"/>
<feature type="transmembrane region" description="Helical" evidence="1">
    <location>
        <begin position="109"/>
        <end position="132"/>
    </location>
</feature>
<reference evidence="3" key="1">
    <citation type="journal article" date="2015" name="PLoS Genet.">
        <title>Genome Sequence and Transcriptome Analyses of Chrysochromulina tobin: Metabolic Tools for Enhanced Algal Fitness in the Prominent Order Prymnesiales (Haptophyceae).</title>
        <authorList>
            <person name="Hovde B.T."/>
            <person name="Deodato C.R."/>
            <person name="Hunsperger H.M."/>
            <person name="Ryken S.A."/>
            <person name="Yost W."/>
            <person name="Jha R.K."/>
            <person name="Patterson J."/>
            <person name="Monnat R.J. Jr."/>
            <person name="Barlow S.B."/>
            <person name="Starkenburg S.R."/>
            <person name="Cattolico R.A."/>
        </authorList>
    </citation>
    <scope>NUCLEOTIDE SEQUENCE</scope>
    <source>
        <strain evidence="3">CCMP291</strain>
    </source>
</reference>
<dbReference type="Proteomes" id="UP000037460">
    <property type="component" value="Unassembled WGS sequence"/>
</dbReference>
<keyword evidence="1" id="KW-0812">Transmembrane</keyword>
<organism evidence="2 3">
    <name type="scientific">Chrysochromulina tobinii</name>
    <dbReference type="NCBI Taxonomy" id="1460289"/>
    <lineage>
        <taxon>Eukaryota</taxon>
        <taxon>Haptista</taxon>
        <taxon>Haptophyta</taxon>
        <taxon>Prymnesiophyceae</taxon>
        <taxon>Prymnesiales</taxon>
        <taxon>Chrysochromulinaceae</taxon>
        <taxon>Chrysochromulina</taxon>
    </lineage>
</organism>
<keyword evidence="3" id="KW-1185">Reference proteome</keyword>
<dbReference type="EMBL" id="JWZX01002963">
    <property type="protein sequence ID" value="KOO25527.1"/>
    <property type="molecule type" value="Genomic_DNA"/>
</dbReference>
<comment type="caution">
    <text evidence="2">The sequence shown here is derived from an EMBL/GenBank/DDBJ whole genome shotgun (WGS) entry which is preliminary data.</text>
</comment>
<name>A0A0M0JGS6_9EUKA</name>
<gene>
    <name evidence="2" type="ORF">Ctob_011811</name>
</gene>
<feature type="transmembrane region" description="Helical" evidence="1">
    <location>
        <begin position="71"/>
        <end position="89"/>
    </location>
</feature>
<protein>
    <submittedName>
        <fullName evidence="2">Uncharacterized protein</fullName>
    </submittedName>
</protein>
<feature type="transmembrane region" description="Helical" evidence="1">
    <location>
        <begin position="43"/>
        <end position="64"/>
    </location>
</feature>
<accession>A0A0M0JGS6</accession>
<keyword evidence="1" id="KW-1133">Transmembrane helix</keyword>
<evidence type="ECO:0000313" key="3">
    <source>
        <dbReference type="Proteomes" id="UP000037460"/>
    </source>
</evidence>
<sequence>MAAAQQKQSIRRSTRVLQICSCVLLGIGLLLVLPFAFITDTGLAGSFAGYFSLTAAASGLLGLYFTWQRGLVLFTVMTWTLSLETAIVMTQCAPPAQYVLSDKKDPWPWMTWVAVGLAAFPAALLSSMMHILRVWQGPRAQVEDNQQRAPLVSAAAGLGPGMPAQQSIAPSRPVWPPPSGHAGLGADLLATGRVAAAAHSGDYSQVSARDVATAGRMAGTAALSWPPAK</sequence>
<evidence type="ECO:0000313" key="2">
    <source>
        <dbReference type="EMBL" id="KOO25527.1"/>
    </source>
</evidence>
<feature type="transmembrane region" description="Helical" evidence="1">
    <location>
        <begin position="16"/>
        <end position="37"/>
    </location>
</feature>